<dbReference type="EMBL" id="BMKL01000001">
    <property type="protein sequence ID" value="GGD87092.1"/>
    <property type="molecule type" value="Genomic_DNA"/>
</dbReference>
<reference evidence="5" key="1">
    <citation type="journal article" date="2019" name="Int. J. Syst. Evol. Microbiol.">
        <title>The Global Catalogue of Microorganisms (GCM) 10K type strain sequencing project: providing services to taxonomists for standard genome sequencing and annotation.</title>
        <authorList>
            <consortium name="The Broad Institute Genomics Platform"/>
            <consortium name="The Broad Institute Genome Sequencing Center for Infectious Disease"/>
            <person name="Wu L."/>
            <person name="Ma J."/>
        </authorList>
    </citation>
    <scope>NUCLEOTIDE SEQUENCE [LARGE SCALE GENOMIC DNA]</scope>
    <source>
        <strain evidence="5">CGMCC 1.15959</strain>
    </source>
</reference>
<proteinExistence type="inferred from homology"/>
<gene>
    <name evidence="4" type="ORF">GCM10011515_03230</name>
</gene>
<evidence type="ECO:0000313" key="5">
    <source>
        <dbReference type="Proteomes" id="UP000619041"/>
    </source>
</evidence>
<dbReference type="SMART" id="SM00950">
    <property type="entry name" value="Piwi"/>
    <property type="match status" value="1"/>
</dbReference>
<name>A0ABQ1RY90_9SPHN</name>
<comment type="similarity">
    <text evidence="1">Belongs to the argonaute family. Long pAgo subfamily.</text>
</comment>
<sequence>MKLTHLKEPPLEFGGAFRHPDIRFGLMDHGPFDVGMEGAPKRIKLGIVGSAETVEGTARWVEQCATGFPSKESRQPNLFPPFPGTGFEETFRCEFVTPDELQSVLPPKEIARLVAIPGQHEMTRAVVQAIADEIGVLAERTTRPDVVLVALPIEIIERTYNARDVAGGAEADEAAVATTGADLDLRAMLKAACMRLRLPIQLLWPTTFDASYKIPRKLKEASDRRTQDPATIAWNLLTATYYKAGGLPWRLARDARQLRTSFVGLSFYRSIDGEHIHTSTAQMFDERGEGLILRGGRMVESEEDRKPHLTAEDAYLLLRDSLGVFRGQHGHYPARVVLHKTSRFDRNELHGFHKAIDERDIDYADFVWIQKSMTRLYRTGVYPPLRGSLLRFDKDQALLYTRGSVEFFRTYPGMYVPRPLMLRCQALGQPLQHIAEETLALTKMNWNNTQFDNGLPITIAAAKHVGEVLKYVGEEQEIAPRYSFYM</sequence>
<dbReference type="RefSeq" id="WP_188643537.1">
    <property type="nucleotide sequence ID" value="NZ_BMKL01000001.1"/>
</dbReference>
<dbReference type="InterPro" id="IPR012337">
    <property type="entry name" value="RNaseH-like_sf"/>
</dbReference>
<dbReference type="CDD" id="cd04659">
    <property type="entry name" value="Piwi_piwi-like_ProArk"/>
    <property type="match status" value="1"/>
</dbReference>
<evidence type="ECO:0000256" key="2">
    <source>
        <dbReference type="ARBA" id="ARBA00035032"/>
    </source>
</evidence>
<evidence type="ECO:0000256" key="1">
    <source>
        <dbReference type="ARBA" id="ARBA00035012"/>
    </source>
</evidence>
<keyword evidence="5" id="KW-1185">Reference proteome</keyword>
<dbReference type="SUPFAM" id="SSF53098">
    <property type="entry name" value="Ribonuclease H-like"/>
    <property type="match status" value="1"/>
</dbReference>
<accession>A0ABQ1RY90</accession>
<protein>
    <recommendedName>
        <fullName evidence="2">Protein argonaute</fullName>
    </recommendedName>
</protein>
<evidence type="ECO:0000313" key="4">
    <source>
        <dbReference type="EMBL" id="GGD87092.1"/>
    </source>
</evidence>
<dbReference type="Proteomes" id="UP000619041">
    <property type="component" value="Unassembled WGS sequence"/>
</dbReference>
<comment type="caution">
    <text evidence="4">The sequence shown here is derived from an EMBL/GenBank/DDBJ whole genome shotgun (WGS) entry which is preliminary data.</text>
</comment>
<dbReference type="InterPro" id="IPR036397">
    <property type="entry name" value="RNaseH_sf"/>
</dbReference>
<evidence type="ECO:0000259" key="3">
    <source>
        <dbReference type="SMART" id="SM00950"/>
    </source>
</evidence>
<dbReference type="Gene3D" id="3.30.420.10">
    <property type="entry name" value="Ribonuclease H-like superfamily/Ribonuclease H"/>
    <property type="match status" value="1"/>
</dbReference>
<dbReference type="InterPro" id="IPR003165">
    <property type="entry name" value="Piwi"/>
</dbReference>
<organism evidence="4 5">
    <name type="scientific">Tsuneonella deserti</name>
    <dbReference type="NCBI Taxonomy" id="2035528"/>
    <lineage>
        <taxon>Bacteria</taxon>
        <taxon>Pseudomonadati</taxon>
        <taxon>Pseudomonadota</taxon>
        <taxon>Alphaproteobacteria</taxon>
        <taxon>Sphingomonadales</taxon>
        <taxon>Erythrobacteraceae</taxon>
        <taxon>Tsuneonella</taxon>
    </lineage>
</organism>
<feature type="domain" description="Piwi" evidence="3">
    <location>
        <begin position="173"/>
        <end position="474"/>
    </location>
</feature>